<dbReference type="InterPro" id="IPR041854">
    <property type="entry name" value="BFD-like_2Fe2S-bd_dom_sf"/>
</dbReference>
<gene>
    <name evidence="1" type="ORF">DRW48_12560</name>
</gene>
<dbReference type="KEGG" id="pars:DRW48_12560"/>
<accession>A0A344PLZ9</accession>
<name>A0A344PLZ9_9RHOB</name>
<keyword evidence="2" id="KW-1185">Reference proteome</keyword>
<dbReference type="AlphaFoldDB" id="A0A344PLZ9"/>
<dbReference type="RefSeq" id="WP_114076721.1">
    <property type="nucleotide sequence ID" value="NZ_CP030918.1"/>
</dbReference>
<evidence type="ECO:0000313" key="2">
    <source>
        <dbReference type="Proteomes" id="UP000252023"/>
    </source>
</evidence>
<protein>
    <submittedName>
        <fullName evidence="1">(2Fe-2S)-binding protein</fullName>
    </submittedName>
</protein>
<dbReference type="Proteomes" id="UP000252023">
    <property type="component" value="Chromosome"/>
</dbReference>
<dbReference type="Gene3D" id="1.10.10.1100">
    <property type="entry name" value="BFD-like [2Fe-2S]-binding domain"/>
    <property type="match status" value="1"/>
</dbReference>
<dbReference type="EMBL" id="CP030918">
    <property type="protein sequence ID" value="AXC50404.1"/>
    <property type="molecule type" value="Genomic_DNA"/>
</dbReference>
<sequence length="87" mass="9066">MIICHCQSITDHDVRAAVGWMRASDCDTIITAGKVFRALGKRADCGGCAALFVATMRDAPGFAVPTANGVQASDVPAELTGLRRSTA</sequence>
<evidence type="ECO:0000313" key="1">
    <source>
        <dbReference type="EMBL" id="AXC50404.1"/>
    </source>
</evidence>
<dbReference type="OrthoDB" id="7428628at2"/>
<organism evidence="1 2">
    <name type="scientific">Paracoccus suum</name>
    <dbReference type="NCBI Taxonomy" id="2259340"/>
    <lineage>
        <taxon>Bacteria</taxon>
        <taxon>Pseudomonadati</taxon>
        <taxon>Pseudomonadota</taxon>
        <taxon>Alphaproteobacteria</taxon>
        <taxon>Rhodobacterales</taxon>
        <taxon>Paracoccaceae</taxon>
        <taxon>Paracoccus</taxon>
    </lineage>
</organism>
<reference evidence="2" key="1">
    <citation type="submission" date="2018-07" db="EMBL/GenBank/DDBJ databases">
        <title>Genome sequencing of Paracoccus sp. SC2-6.</title>
        <authorList>
            <person name="Heo J."/>
            <person name="Kim S.-J."/>
            <person name="Kwon S.-W."/>
        </authorList>
    </citation>
    <scope>NUCLEOTIDE SEQUENCE [LARGE SCALE GENOMIC DNA]</scope>
    <source>
        <strain evidence="2">SC2-6</strain>
    </source>
</reference>
<proteinExistence type="predicted"/>